<evidence type="ECO:0000313" key="2">
    <source>
        <dbReference type="Proteomes" id="UP001166286"/>
    </source>
</evidence>
<gene>
    <name evidence="1" type="ORF">JMJ35_000478</name>
</gene>
<dbReference type="EMBL" id="JAFEKC020000001">
    <property type="protein sequence ID" value="KAK0517323.1"/>
    <property type="molecule type" value="Genomic_DNA"/>
</dbReference>
<dbReference type="Proteomes" id="UP001166286">
    <property type="component" value="Unassembled WGS sequence"/>
</dbReference>
<dbReference type="AlphaFoldDB" id="A0AA39R9I2"/>
<organism evidence="1 2">
    <name type="scientific">Cladonia borealis</name>
    <dbReference type="NCBI Taxonomy" id="184061"/>
    <lineage>
        <taxon>Eukaryota</taxon>
        <taxon>Fungi</taxon>
        <taxon>Dikarya</taxon>
        <taxon>Ascomycota</taxon>
        <taxon>Pezizomycotina</taxon>
        <taxon>Lecanoromycetes</taxon>
        <taxon>OSLEUM clade</taxon>
        <taxon>Lecanoromycetidae</taxon>
        <taxon>Lecanorales</taxon>
        <taxon>Lecanorineae</taxon>
        <taxon>Cladoniaceae</taxon>
        <taxon>Cladonia</taxon>
    </lineage>
</organism>
<protein>
    <recommendedName>
        <fullName evidence="3">F-box domain-containing protein</fullName>
    </recommendedName>
</protein>
<comment type="caution">
    <text evidence="1">The sequence shown here is derived from an EMBL/GenBank/DDBJ whole genome shotgun (WGS) entry which is preliminary data.</text>
</comment>
<keyword evidence="2" id="KW-1185">Reference proteome</keyword>
<accession>A0AA39R9I2</accession>
<proteinExistence type="predicted"/>
<evidence type="ECO:0000313" key="1">
    <source>
        <dbReference type="EMBL" id="KAK0517323.1"/>
    </source>
</evidence>
<evidence type="ECO:0008006" key="3">
    <source>
        <dbReference type="Google" id="ProtNLM"/>
    </source>
</evidence>
<sequence length="235" mass="27241">MFDFLALPTEIRYEIYRHLRRYVSLRLAVPVSSFGYASYGFYPEILMTNHQISYEAKQVFYGENDWTFYACRDIQVHSDYSKLAPLCSALPFIRRAHIRFRLYHWLYDQFMSFPKYPDTVTFRANINQISKLLAKARCLQSLKLIWTETAKHPVLALDIGPEAGMTNFWRSHIDKIVQPLTTIQRSCTVRKSDVVVRYMQSTGPFGRPSGHAIDMENAFSSSIDGLIAMRASSAR</sequence>
<name>A0AA39R9I2_9LECA</name>
<reference evidence="1" key="1">
    <citation type="submission" date="2023-03" db="EMBL/GenBank/DDBJ databases">
        <title>Complete genome of Cladonia borealis.</title>
        <authorList>
            <person name="Park H."/>
        </authorList>
    </citation>
    <scope>NUCLEOTIDE SEQUENCE</scope>
    <source>
        <strain evidence="1">ANT050790</strain>
    </source>
</reference>